<dbReference type="SUPFAM" id="SSF55248">
    <property type="entry name" value="PCD-like"/>
    <property type="match status" value="1"/>
</dbReference>
<keyword evidence="3 4" id="KW-0456">Lyase</keyword>
<dbReference type="AlphaFoldDB" id="A0A7W3P6G5"/>
<evidence type="ECO:0000256" key="2">
    <source>
        <dbReference type="ARBA" id="ARBA00006472"/>
    </source>
</evidence>
<dbReference type="Proteomes" id="UP000523079">
    <property type="component" value="Unassembled WGS sequence"/>
</dbReference>
<dbReference type="GO" id="GO:0006729">
    <property type="term" value="P:tetrahydrobiopterin biosynthetic process"/>
    <property type="evidence" value="ECO:0007669"/>
    <property type="project" value="InterPro"/>
</dbReference>
<dbReference type="InterPro" id="IPR001533">
    <property type="entry name" value="Pterin_deHydtase"/>
</dbReference>
<dbReference type="EMBL" id="JACGWT010000004">
    <property type="protein sequence ID" value="MBA8794954.1"/>
    <property type="molecule type" value="Genomic_DNA"/>
</dbReference>
<reference evidence="5 6" key="1">
    <citation type="submission" date="2020-07" db="EMBL/GenBank/DDBJ databases">
        <title>Sequencing the genomes of 1000 actinobacteria strains.</title>
        <authorList>
            <person name="Klenk H.-P."/>
        </authorList>
    </citation>
    <scope>NUCLEOTIDE SEQUENCE [LARGE SCALE GENOMIC DNA]</scope>
    <source>
        <strain evidence="5 6">DSM 100723</strain>
    </source>
</reference>
<evidence type="ECO:0000313" key="5">
    <source>
        <dbReference type="EMBL" id="MBA8794954.1"/>
    </source>
</evidence>
<dbReference type="PANTHER" id="PTHR12599">
    <property type="entry name" value="PTERIN-4-ALPHA-CARBINOLAMINE DEHYDRATASE"/>
    <property type="match status" value="1"/>
</dbReference>
<evidence type="ECO:0000313" key="6">
    <source>
        <dbReference type="Proteomes" id="UP000523079"/>
    </source>
</evidence>
<evidence type="ECO:0000256" key="1">
    <source>
        <dbReference type="ARBA" id="ARBA00001554"/>
    </source>
</evidence>
<gene>
    <name evidence="5" type="ORF">FHX74_002582</name>
</gene>
<name>A0A7W3P6G5_9ACTN</name>
<comment type="similarity">
    <text evidence="2 4">Belongs to the pterin-4-alpha-carbinolamine dehydratase family.</text>
</comment>
<dbReference type="CDD" id="cd00488">
    <property type="entry name" value="PCD_DCoH"/>
    <property type="match status" value="1"/>
</dbReference>
<sequence length="93" mass="10450">MARLLNADEIMRQLSELDDWSRIGDEIVAEFAFDDFAEALAFVNRVGDLAEQAQHHPDIDIRWNKVRLALTSHDVGGLTQTDIELAIQISAES</sequence>
<evidence type="ECO:0000256" key="4">
    <source>
        <dbReference type="HAMAP-Rule" id="MF_00434"/>
    </source>
</evidence>
<dbReference type="EC" id="4.2.1.96" evidence="4"/>
<dbReference type="GO" id="GO:0008124">
    <property type="term" value="F:4-alpha-hydroxytetrahydrobiopterin dehydratase activity"/>
    <property type="evidence" value="ECO:0007669"/>
    <property type="project" value="UniProtKB-UniRule"/>
</dbReference>
<comment type="catalytic activity">
    <reaction evidence="1 4">
        <text>(4aS,6R)-4a-hydroxy-L-erythro-5,6,7,8-tetrahydrobiopterin = (6R)-L-erythro-6,7-dihydrobiopterin + H2O</text>
        <dbReference type="Rhea" id="RHEA:11920"/>
        <dbReference type="ChEBI" id="CHEBI:15377"/>
        <dbReference type="ChEBI" id="CHEBI:15642"/>
        <dbReference type="ChEBI" id="CHEBI:43120"/>
        <dbReference type="EC" id="4.2.1.96"/>
    </reaction>
</comment>
<keyword evidence="6" id="KW-1185">Reference proteome</keyword>
<dbReference type="RefSeq" id="WP_182560579.1">
    <property type="nucleotide sequence ID" value="NZ_JACGWT010000004.1"/>
</dbReference>
<dbReference type="HAMAP" id="MF_00434">
    <property type="entry name" value="Pterin_4_alpha"/>
    <property type="match status" value="1"/>
</dbReference>
<protein>
    <recommendedName>
        <fullName evidence="4">Putative pterin-4-alpha-carbinolamine dehydratase</fullName>
        <shortName evidence="4">PHS</shortName>
        <ecNumber evidence="4">4.2.1.96</ecNumber>
    </recommendedName>
    <alternativeName>
        <fullName evidence="4">4-alpha-hydroxy-tetrahydropterin dehydratase</fullName>
    </alternativeName>
    <alternativeName>
        <fullName evidence="4">Pterin carbinolamine dehydratase</fullName>
        <shortName evidence="4">PCD</shortName>
    </alternativeName>
</protein>
<dbReference type="Pfam" id="PF01329">
    <property type="entry name" value="Pterin_4a"/>
    <property type="match status" value="1"/>
</dbReference>
<dbReference type="InterPro" id="IPR036428">
    <property type="entry name" value="PCD_sf"/>
</dbReference>
<dbReference type="PANTHER" id="PTHR12599:SF0">
    <property type="entry name" value="PTERIN-4-ALPHA-CARBINOLAMINE DEHYDRATASE"/>
    <property type="match status" value="1"/>
</dbReference>
<dbReference type="Gene3D" id="3.30.1360.20">
    <property type="entry name" value="Transcriptional coactivator/pterin dehydratase"/>
    <property type="match status" value="1"/>
</dbReference>
<dbReference type="NCBIfam" id="NF002017">
    <property type="entry name" value="PRK00823.1-2"/>
    <property type="match status" value="1"/>
</dbReference>
<proteinExistence type="inferred from homology"/>
<accession>A0A7W3P6G5</accession>
<comment type="caution">
    <text evidence="5">The sequence shown here is derived from an EMBL/GenBank/DDBJ whole genome shotgun (WGS) entry which is preliminary data.</text>
</comment>
<evidence type="ECO:0000256" key="3">
    <source>
        <dbReference type="ARBA" id="ARBA00023239"/>
    </source>
</evidence>
<organism evidence="5 6">
    <name type="scientific">Microlunatus kandeliicorticis</name>
    <dbReference type="NCBI Taxonomy" id="1759536"/>
    <lineage>
        <taxon>Bacteria</taxon>
        <taxon>Bacillati</taxon>
        <taxon>Actinomycetota</taxon>
        <taxon>Actinomycetes</taxon>
        <taxon>Propionibacteriales</taxon>
        <taxon>Propionibacteriaceae</taxon>
        <taxon>Microlunatus</taxon>
    </lineage>
</organism>